<protein>
    <submittedName>
        <fullName evidence="8">ABC transporter permease</fullName>
    </submittedName>
</protein>
<feature type="domain" description="ABC transmembrane type-1" evidence="7">
    <location>
        <begin position="27"/>
        <end position="216"/>
    </location>
</feature>
<evidence type="ECO:0000256" key="3">
    <source>
        <dbReference type="ARBA" id="ARBA00022692"/>
    </source>
</evidence>
<dbReference type="PANTHER" id="PTHR30177:SF33">
    <property type="entry name" value="POSSIBLE OSMOPROTECTANT (GLYCINE BETAINE_CARNITINE_CHOLINE_L-PROLINE) TRANSPORT INTEGRAL MEMBRANE PROTEIN ABC TRANSPORTER PROZ"/>
    <property type="match status" value="1"/>
</dbReference>
<accession>A0ABS7UEJ5</accession>
<keyword evidence="4 6" id="KW-1133">Transmembrane helix</keyword>
<evidence type="ECO:0000259" key="7">
    <source>
        <dbReference type="PROSITE" id="PS50928"/>
    </source>
</evidence>
<proteinExistence type="inferred from homology"/>
<name>A0ABS7UEJ5_9ACTN</name>
<comment type="caution">
    <text evidence="8">The sequence shown here is derived from an EMBL/GenBank/DDBJ whole genome shotgun (WGS) entry which is preliminary data.</text>
</comment>
<dbReference type="Gene3D" id="1.10.3720.10">
    <property type="entry name" value="MetI-like"/>
    <property type="match status" value="1"/>
</dbReference>
<dbReference type="InterPro" id="IPR000515">
    <property type="entry name" value="MetI-like"/>
</dbReference>
<dbReference type="EMBL" id="JAIQZJ010000007">
    <property type="protein sequence ID" value="MBZ5739235.1"/>
    <property type="molecule type" value="Genomic_DNA"/>
</dbReference>
<evidence type="ECO:0000256" key="2">
    <source>
        <dbReference type="ARBA" id="ARBA00022448"/>
    </source>
</evidence>
<feature type="transmembrane region" description="Helical" evidence="6">
    <location>
        <begin position="198"/>
        <end position="219"/>
    </location>
</feature>
<evidence type="ECO:0000313" key="9">
    <source>
        <dbReference type="Proteomes" id="UP000780875"/>
    </source>
</evidence>
<dbReference type="Proteomes" id="UP000780875">
    <property type="component" value="Unassembled WGS sequence"/>
</dbReference>
<keyword evidence="9" id="KW-1185">Reference proteome</keyword>
<evidence type="ECO:0000256" key="4">
    <source>
        <dbReference type="ARBA" id="ARBA00022989"/>
    </source>
</evidence>
<feature type="transmembrane region" description="Helical" evidence="6">
    <location>
        <begin position="59"/>
        <end position="83"/>
    </location>
</feature>
<comment type="similarity">
    <text evidence="6">Belongs to the binding-protein-dependent transport system permease family.</text>
</comment>
<feature type="transmembrane region" description="Helical" evidence="6">
    <location>
        <begin position="163"/>
        <end position="186"/>
    </location>
</feature>
<dbReference type="CDD" id="cd06261">
    <property type="entry name" value="TM_PBP2"/>
    <property type="match status" value="1"/>
</dbReference>
<dbReference type="PROSITE" id="PS50928">
    <property type="entry name" value="ABC_TM1"/>
    <property type="match status" value="1"/>
</dbReference>
<evidence type="ECO:0000313" key="8">
    <source>
        <dbReference type="EMBL" id="MBZ5739235.1"/>
    </source>
</evidence>
<reference evidence="8 9" key="1">
    <citation type="submission" date="2021-09" db="EMBL/GenBank/DDBJ databases">
        <title>Whole genome sequence of Nocardioides sp. GBK3QG-3.</title>
        <authorList>
            <person name="Tuo L."/>
        </authorList>
    </citation>
    <scope>NUCLEOTIDE SEQUENCE [LARGE SCALE GENOMIC DNA]</scope>
    <source>
        <strain evidence="8 9">GBK3QG-3</strain>
    </source>
</reference>
<dbReference type="InterPro" id="IPR051204">
    <property type="entry name" value="ABC_transp_perm/SBD"/>
</dbReference>
<comment type="subcellular location">
    <subcellularLocation>
        <location evidence="6">Cell membrane</location>
        <topology evidence="6">Multi-pass membrane protein</topology>
    </subcellularLocation>
    <subcellularLocation>
        <location evidence="1">Membrane</location>
        <topology evidence="1">Multi-pass membrane protein</topology>
    </subcellularLocation>
</comment>
<keyword evidence="2 6" id="KW-0813">Transport</keyword>
<dbReference type="RefSeq" id="WP_224123605.1">
    <property type="nucleotide sequence ID" value="NZ_JAIQZJ010000007.1"/>
</dbReference>
<feature type="transmembrane region" description="Helical" evidence="6">
    <location>
        <begin position="95"/>
        <end position="115"/>
    </location>
</feature>
<evidence type="ECO:0000256" key="5">
    <source>
        <dbReference type="ARBA" id="ARBA00023136"/>
    </source>
</evidence>
<sequence>MTVLSDTWDYLTSASSWTGEDGMLQLMGQQLLISVTALLLAMLVGLPIALWLGHLGRGGLLAINVSNIGRAVPTFALLALLVVADWPGTRSFGPYGRAGLATIIALTLFALPPIITNANVAVREVSPSVRQAADGMGMTGAQKFWRVELPLASPLVMSGVRLALVQVWATATIAALVAGPGLGRVITDGFYRTNYGKGIAGAVVVAVVALLLEAIAAAVQRALDPVPRSRGTSPKRHRGMSAGAPMVAEEADAVGH</sequence>
<keyword evidence="5 6" id="KW-0472">Membrane</keyword>
<gene>
    <name evidence="8" type="ORF">K8U61_13760</name>
</gene>
<evidence type="ECO:0000256" key="6">
    <source>
        <dbReference type="RuleBase" id="RU363032"/>
    </source>
</evidence>
<feature type="transmembrane region" description="Helical" evidence="6">
    <location>
        <begin position="31"/>
        <end position="53"/>
    </location>
</feature>
<organism evidence="8 9">
    <name type="scientific">Nocardioides mangrovi</name>
    <dbReference type="NCBI Taxonomy" id="2874580"/>
    <lineage>
        <taxon>Bacteria</taxon>
        <taxon>Bacillati</taxon>
        <taxon>Actinomycetota</taxon>
        <taxon>Actinomycetes</taxon>
        <taxon>Propionibacteriales</taxon>
        <taxon>Nocardioidaceae</taxon>
        <taxon>Nocardioides</taxon>
    </lineage>
</organism>
<dbReference type="PANTHER" id="PTHR30177">
    <property type="entry name" value="GLYCINE BETAINE/L-PROLINE TRANSPORT SYSTEM PERMEASE PROTEIN PROW"/>
    <property type="match status" value="1"/>
</dbReference>
<dbReference type="SUPFAM" id="SSF161098">
    <property type="entry name" value="MetI-like"/>
    <property type="match status" value="1"/>
</dbReference>
<keyword evidence="3 6" id="KW-0812">Transmembrane</keyword>
<dbReference type="Pfam" id="PF00528">
    <property type="entry name" value="BPD_transp_1"/>
    <property type="match status" value="1"/>
</dbReference>
<evidence type="ECO:0000256" key="1">
    <source>
        <dbReference type="ARBA" id="ARBA00004141"/>
    </source>
</evidence>
<dbReference type="InterPro" id="IPR035906">
    <property type="entry name" value="MetI-like_sf"/>
</dbReference>